<organism evidence="1 2">
    <name type="scientific">Gymnopus androsaceus JB14</name>
    <dbReference type="NCBI Taxonomy" id="1447944"/>
    <lineage>
        <taxon>Eukaryota</taxon>
        <taxon>Fungi</taxon>
        <taxon>Dikarya</taxon>
        <taxon>Basidiomycota</taxon>
        <taxon>Agaricomycotina</taxon>
        <taxon>Agaricomycetes</taxon>
        <taxon>Agaricomycetidae</taxon>
        <taxon>Agaricales</taxon>
        <taxon>Marasmiineae</taxon>
        <taxon>Omphalotaceae</taxon>
        <taxon>Gymnopus</taxon>
    </lineage>
</organism>
<sequence>MLAATLITTIKRTKAYLEVTLKLREVLLSRTRTPGAVEFLRPVDEWRRLLGLELHGTKVNTRATKIRQKVINEIQEILNVNEFLVCISSLIFTILTLSSPLMCIRVQPSIDLSNLQAIIPSWNGPEFPRAIPDETCREILAEIFQVAISFKFEVLLADRFLYELQPQQCGVWRAYWQAGCIIARGSVSQSEGGYARVQVQYVHGWKGPKGHRL</sequence>
<reference evidence="1" key="1">
    <citation type="journal article" date="2019" name="Environ. Microbiol.">
        <title>Fungal ecological strategies reflected in gene transcription - a case study of two litter decomposers.</title>
        <authorList>
            <person name="Barbi F."/>
            <person name="Kohler A."/>
            <person name="Barry K."/>
            <person name="Baskaran P."/>
            <person name="Daum C."/>
            <person name="Fauchery L."/>
            <person name="Ihrmark K."/>
            <person name="Kuo A."/>
            <person name="LaButti K."/>
            <person name="Lipzen A."/>
            <person name="Morin E."/>
            <person name="Grigoriev I.V."/>
            <person name="Henrissat B."/>
            <person name="Lindahl B."/>
            <person name="Martin F."/>
        </authorList>
    </citation>
    <scope>NUCLEOTIDE SEQUENCE</scope>
    <source>
        <strain evidence="1">JB14</strain>
    </source>
</reference>
<dbReference type="Proteomes" id="UP000799118">
    <property type="component" value="Unassembled WGS sequence"/>
</dbReference>
<accession>A0A6A4IA96</accession>
<protein>
    <submittedName>
        <fullName evidence="1">Uncharacterized protein</fullName>
    </submittedName>
</protein>
<dbReference type="AlphaFoldDB" id="A0A6A4IA96"/>
<evidence type="ECO:0000313" key="2">
    <source>
        <dbReference type="Proteomes" id="UP000799118"/>
    </source>
</evidence>
<gene>
    <name evidence="1" type="ORF">BT96DRAFT_988150</name>
</gene>
<dbReference type="EMBL" id="ML769407">
    <property type="protein sequence ID" value="KAE9405625.1"/>
    <property type="molecule type" value="Genomic_DNA"/>
</dbReference>
<name>A0A6A4IA96_9AGAR</name>
<dbReference type="OrthoDB" id="2634326at2759"/>
<evidence type="ECO:0000313" key="1">
    <source>
        <dbReference type="EMBL" id="KAE9405625.1"/>
    </source>
</evidence>
<proteinExistence type="predicted"/>
<keyword evidence="2" id="KW-1185">Reference proteome</keyword>